<proteinExistence type="predicted"/>
<dbReference type="EMBL" id="BTSX01000006">
    <property type="protein sequence ID" value="GMT03722.1"/>
    <property type="molecule type" value="Genomic_DNA"/>
</dbReference>
<evidence type="ECO:0000313" key="3">
    <source>
        <dbReference type="Proteomes" id="UP001432027"/>
    </source>
</evidence>
<feature type="compositionally biased region" description="Polar residues" evidence="1">
    <location>
        <begin position="90"/>
        <end position="104"/>
    </location>
</feature>
<feature type="compositionally biased region" description="Polar residues" evidence="1">
    <location>
        <begin position="12"/>
        <end position="25"/>
    </location>
</feature>
<protein>
    <recommendedName>
        <fullName evidence="4">Apple domain-containing protein</fullName>
    </recommendedName>
</protein>
<evidence type="ECO:0000256" key="1">
    <source>
        <dbReference type="SAM" id="MobiDB-lite"/>
    </source>
</evidence>
<sequence>STGGETDGETGSMSRTASVDLSSTLPSTDEGSSPGDSTGSTDFSTSDSGMTTTTTKKPVKTTTTKPAITTTVKGQTTTTAKPGGQTTTTIPGWSSTDRQGGFFNTTTLPGGVTTTTSKPGGQTTTSLPSGVTTTTLPGSQRTTTLPGVTTTTLPGHQTTTTLPGGATTTTLPGGTTTTRPGGQTTTTIPGWSSTDRQGGFFNTTTIPGITIIPSECVDGYRAVPGFVAPESFSSKFAGFFHASSSCAISCTNERSYGLRSCLGFIYIPSRHGQCEVLQDSLPATSDDITSGILLFVPCSDAPPVTTVQTTALPPQTSPKTCSGANCPVTTTAQPGNNTGCVGGYRPQPGTIVDGNFGKFVGVYTTVSACQEACTASVSYGLLPCLGIVYYKTSGVCNVMQYEVPKMNESGGNSTDVVIYTKCNVATGTPPTMTTTVAMPSTSTSVAALTTTTTAAPLTTSTTSVAPFTTSTTTAAPSTTSTSAAPSMTTTTTTPSPPSTTSTSTAALTTSTSTTTKAPTTTTAATVTTTTAAAATTTTTSRATTSAGPCDGGFRNQSGRFDYSKDAGKFAGYFQQMWSCGETCTRLESYGLLPCLGFSYRTSDGQCLVLQYNLPTLIDGSTDGDEVVYSSCSNTSPPTIPPVTTTTAPVTRAPGCEATYSRPITGVIPPRNNGTKFGGYFTSVDACSELCTNFYHYGLLPCYGFVFEPSNRGYCTVIQYPIDVVATVPGSDAVLYTKCTPPSTVLATTSTAPITLSTIITTTAAPGSTTTTKPPTLTTTTISQAPSTTTTTKAPVVTSTTTTSVPASTTTTTKAPANTSTTTTQALLSTTTTKASTMTTTVPVTSTTTTTQQQTTTTSVKRDNVCDKGFKLLDQHADMGSFGQGKFGGYFTYEDSCRDLCASNYGLRACIGYAFEPDNRGKCTLFQYDISAYTSDESSSARLVIKC</sequence>
<dbReference type="Proteomes" id="UP001432027">
    <property type="component" value="Unassembled WGS sequence"/>
</dbReference>
<evidence type="ECO:0000313" key="2">
    <source>
        <dbReference type="EMBL" id="GMT03722.1"/>
    </source>
</evidence>
<name>A0AAV5UAZ8_9BILA</name>
<feature type="compositionally biased region" description="Low complexity" evidence="1">
    <location>
        <begin position="105"/>
        <end position="190"/>
    </location>
</feature>
<feature type="region of interest" description="Disordered" evidence="1">
    <location>
        <begin position="1"/>
        <end position="197"/>
    </location>
</feature>
<feature type="region of interest" description="Disordered" evidence="1">
    <location>
        <begin position="467"/>
        <end position="551"/>
    </location>
</feature>
<feature type="compositionally biased region" description="Low complexity" evidence="1">
    <location>
        <begin position="467"/>
        <end position="546"/>
    </location>
</feature>
<gene>
    <name evidence="2" type="ORF">PENTCL1PPCAC_25896</name>
</gene>
<feature type="compositionally biased region" description="Low complexity" evidence="1">
    <location>
        <begin position="26"/>
        <end position="89"/>
    </location>
</feature>
<feature type="non-terminal residue" evidence="2">
    <location>
        <position position="1"/>
    </location>
</feature>
<organism evidence="2 3">
    <name type="scientific">Pristionchus entomophagus</name>
    <dbReference type="NCBI Taxonomy" id="358040"/>
    <lineage>
        <taxon>Eukaryota</taxon>
        <taxon>Metazoa</taxon>
        <taxon>Ecdysozoa</taxon>
        <taxon>Nematoda</taxon>
        <taxon>Chromadorea</taxon>
        <taxon>Rhabditida</taxon>
        <taxon>Rhabditina</taxon>
        <taxon>Diplogasteromorpha</taxon>
        <taxon>Diplogasteroidea</taxon>
        <taxon>Neodiplogasteridae</taxon>
        <taxon>Pristionchus</taxon>
    </lineage>
</organism>
<keyword evidence="3" id="KW-1185">Reference proteome</keyword>
<reference evidence="2" key="1">
    <citation type="submission" date="2023-10" db="EMBL/GenBank/DDBJ databases">
        <title>Genome assembly of Pristionchus species.</title>
        <authorList>
            <person name="Yoshida K."/>
            <person name="Sommer R.J."/>
        </authorList>
    </citation>
    <scope>NUCLEOTIDE SEQUENCE</scope>
    <source>
        <strain evidence="2">RS0144</strain>
    </source>
</reference>
<evidence type="ECO:0008006" key="4">
    <source>
        <dbReference type="Google" id="ProtNLM"/>
    </source>
</evidence>
<feature type="region of interest" description="Disordered" evidence="1">
    <location>
        <begin position="765"/>
        <end position="823"/>
    </location>
</feature>
<accession>A0AAV5UAZ8</accession>
<dbReference type="AlphaFoldDB" id="A0AAV5UAZ8"/>
<comment type="caution">
    <text evidence="2">The sequence shown here is derived from an EMBL/GenBank/DDBJ whole genome shotgun (WGS) entry which is preliminary data.</text>
</comment>